<evidence type="ECO:0000313" key="2">
    <source>
        <dbReference type="EMBL" id="KNZ54742.1"/>
    </source>
</evidence>
<dbReference type="AlphaFoldDB" id="A0A0L6V2L7"/>
<sequence length="88" mass="9562">MPFSYPQIPNYGNLATPNPSVSAQAHPMPSAKGVLVPTNTGTLSPMPSNNNIDLEEYLQFAHVEMNKGGFVVALGKLGITHYLQFQNF</sequence>
<protein>
    <submittedName>
        <fullName evidence="2">Uncharacterized protein</fullName>
    </submittedName>
</protein>
<feature type="compositionally biased region" description="Polar residues" evidence="1">
    <location>
        <begin position="13"/>
        <end position="23"/>
    </location>
</feature>
<evidence type="ECO:0000256" key="1">
    <source>
        <dbReference type="SAM" id="MobiDB-lite"/>
    </source>
</evidence>
<evidence type="ECO:0000313" key="3">
    <source>
        <dbReference type="Proteomes" id="UP000037035"/>
    </source>
</evidence>
<dbReference type="VEuPathDB" id="FungiDB:VP01_2869g1"/>
<accession>A0A0L6V2L7</accession>
<feature type="region of interest" description="Disordered" evidence="1">
    <location>
        <begin position="1"/>
        <end position="32"/>
    </location>
</feature>
<keyword evidence="3" id="KW-1185">Reference proteome</keyword>
<gene>
    <name evidence="2" type="ORF">VP01_2869g1</name>
</gene>
<proteinExistence type="predicted"/>
<reference evidence="2 3" key="1">
    <citation type="submission" date="2015-08" db="EMBL/GenBank/DDBJ databases">
        <title>Next Generation Sequencing and Analysis of the Genome of Puccinia sorghi L Schw, the Causal Agent of Maize Common Rust.</title>
        <authorList>
            <person name="Rochi L."/>
            <person name="Burguener G."/>
            <person name="Darino M."/>
            <person name="Turjanski A."/>
            <person name="Kreff E."/>
            <person name="Dieguez M.J."/>
            <person name="Sacco F."/>
        </authorList>
    </citation>
    <scope>NUCLEOTIDE SEQUENCE [LARGE SCALE GENOMIC DNA]</scope>
    <source>
        <strain evidence="2 3">RO10H11247</strain>
    </source>
</reference>
<dbReference type="EMBL" id="LAVV01007800">
    <property type="protein sequence ID" value="KNZ54742.1"/>
    <property type="molecule type" value="Genomic_DNA"/>
</dbReference>
<name>A0A0L6V2L7_9BASI</name>
<dbReference type="Proteomes" id="UP000037035">
    <property type="component" value="Unassembled WGS sequence"/>
</dbReference>
<organism evidence="2 3">
    <name type="scientific">Puccinia sorghi</name>
    <dbReference type="NCBI Taxonomy" id="27349"/>
    <lineage>
        <taxon>Eukaryota</taxon>
        <taxon>Fungi</taxon>
        <taxon>Dikarya</taxon>
        <taxon>Basidiomycota</taxon>
        <taxon>Pucciniomycotina</taxon>
        <taxon>Pucciniomycetes</taxon>
        <taxon>Pucciniales</taxon>
        <taxon>Pucciniaceae</taxon>
        <taxon>Puccinia</taxon>
    </lineage>
</organism>
<comment type="caution">
    <text evidence="2">The sequence shown here is derived from an EMBL/GenBank/DDBJ whole genome shotgun (WGS) entry which is preliminary data.</text>
</comment>